<name>A0A7W3ZPF6_9ACTN</name>
<feature type="region of interest" description="Disordered" evidence="1">
    <location>
        <begin position="287"/>
        <end position="346"/>
    </location>
</feature>
<reference evidence="4 5" key="1">
    <citation type="submission" date="2020-05" db="EMBL/GenBank/DDBJ databases">
        <title>Classification of alakaliphilic streptomycetes isolated from an alkaline soil next to Lonar Crater, India and a proposal for the recognition of Streptomyces alkaliterrae sp. nov.</title>
        <authorList>
            <person name="Golinska P."/>
        </authorList>
    </citation>
    <scope>NUCLEOTIDE SEQUENCE [LARGE SCALE GENOMIC DNA]</scope>
    <source>
        <strain evidence="5">OF3</strain>
        <strain evidence="4">OF8</strain>
    </source>
</reference>
<evidence type="ECO:0000313" key="2">
    <source>
        <dbReference type="EMBL" id="MBB1255447.1"/>
    </source>
</evidence>
<evidence type="ECO:0000313" key="5">
    <source>
        <dbReference type="Proteomes" id="UP000525686"/>
    </source>
</evidence>
<dbReference type="OrthoDB" id="4328265at2"/>
<evidence type="ECO:0000313" key="3">
    <source>
        <dbReference type="EMBL" id="MBB1259967.1"/>
    </source>
</evidence>
<evidence type="ECO:0000256" key="1">
    <source>
        <dbReference type="SAM" id="MobiDB-lite"/>
    </source>
</evidence>
<dbReference type="Proteomes" id="UP000517765">
    <property type="component" value="Unassembled WGS sequence"/>
</dbReference>
<accession>A0A7W3ZPF6</accession>
<dbReference type="EMBL" id="JABJXA010000074">
    <property type="protein sequence ID" value="MBB1259967.1"/>
    <property type="molecule type" value="Genomic_DNA"/>
</dbReference>
<reference evidence="2" key="2">
    <citation type="journal article" name="Syst. Appl. Microbiol.">
        <title>Streptomyces alkaliterrae sp. nov., isolated from an alkaline soil, and emended descriptions of Streptomyces alkaliphilus, Streptomyces calidiresistens and Streptomyces durbertensis.</title>
        <authorList>
            <person name="Swiecimska M."/>
            <person name="Golinska P."/>
            <person name="Nouioui I."/>
            <person name="Wypij M."/>
            <person name="Rai M."/>
            <person name="Sangal V."/>
            <person name="Goodfellow M."/>
        </authorList>
    </citation>
    <scope>NUCLEOTIDE SEQUENCE</scope>
    <source>
        <strain evidence="2">OF3</strain>
        <strain evidence="3">OF8</strain>
    </source>
</reference>
<comment type="caution">
    <text evidence="2">The sequence shown here is derived from an EMBL/GenBank/DDBJ whole genome shotgun (WGS) entry which is preliminary data.</text>
</comment>
<organism evidence="2 5">
    <name type="scientific">Streptomyces alkaliterrae</name>
    <dbReference type="NCBI Taxonomy" id="2213162"/>
    <lineage>
        <taxon>Bacteria</taxon>
        <taxon>Bacillati</taxon>
        <taxon>Actinomycetota</taxon>
        <taxon>Actinomycetes</taxon>
        <taxon>Kitasatosporales</taxon>
        <taxon>Streptomycetaceae</taxon>
        <taxon>Streptomyces</taxon>
    </lineage>
</organism>
<evidence type="ECO:0000313" key="4">
    <source>
        <dbReference type="Proteomes" id="UP000517765"/>
    </source>
</evidence>
<gene>
    <name evidence="2" type="ORF">H3146_19105</name>
    <name evidence="3" type="ORF">H3147_14155</name>
</gene>
<protein>
    <submittedName>
        <fullName evidence="2">Uncharacterized protein</fullName>
    </submittedName>
</protein>
<dbReference type="AlphaFoldDB" id="A0A7W3ZPF6"/>
<dbReference type="EMBL" id="JABJWZ010000204">
    <property type="protein sequence ID" value="MBB1255447.1"/>
    <property type="molecule type" value="Genomic_DNA"/>
</dbReference>
<sequence length="346" mass="36281">MSDTLYAERSWNRLTNTVQLSAEHLKAGGRRVPIAELNLLAMADAHRHGRWLGGGGLYRPLEHLSAGPGSVPVARACGAIRPVRVKHARRFADELGTLALRLSGGPDAVAYAADQAARLGVPLWIARRAAHTPAGPVTVAVDRRLVRVDVFADGLPPVRLRGPYGLRAARPDPTADLTLTVGDERAAFTVRQSWRKTRRSVSVRTSAGHWELVWRDRVWSALVRDGRPAAQLSSPGAAGQPPSQDGIRPLAAVRHQSTDPMDALMAHFFGVACGLGAHVGQLRFGARREQPDPGSDAAWTGPWYTDVGTDSDDCGPAADACDGGGGSSDGGGGDSDGGGGDGGGGD</sequence>
<proteinExistence type="predicted"/>
<feature type="compositionally biased region" description="Gly residues" evidence="1">
    <location>
        <begin position="322"/>
        <end position="346"/>
    </location>
</feature>
<dbReference type="RefSeq" id="WP_153507353.1">
    <property type="nucleotide sequence ID" value="NZ_JABJWZ010000204.1"/>
</dbReference>
<dbReference type="Proteomes" id="UP000525686">
    <property type="component" value="Unassembled WGS sequence"/>
</dbReference>